<feature type="short sequence motif" description="GXSXG" evidence="4">
    <location>
        <begin position="486"/>
        <end position="490"/>
    </location>
</feature>
<gene>
    <name evidence="7" type="ORF">FCC1311_047391</name>
</gene>
<evidence type="ECO:0000313" key="7">
    <source>
        <dbReference type="EMBL" id="GBG25581.1"/>
    </source>
</evidence>
<evidence type="ECO:0000256" key="1">
    <source>
        <dbReference type="ARBA" id="ARBA00022801"/>
    </source>
</evidence>
<dbReference type="GO" id="GO:0016042">
    <property type="term" value="P:lipid catabolic process"/>
    <property type="evidence" value="ECO:0007669"/>
    <property type="project" value="UniProtKB-UniRule"/>
</dbReference>
<evidence type="ECO:0000256" key="3">
    <source>
        <dbReference type="ARBA" id="ARBA00023098"/>
    </source>
</evidence>
<evidence type="ECO:0000256" key="5">
    <source>
        <dbReference type="SAM" id="MobiDB-lite"/>
    </source>
</evidence>
<feature type="compositionally biased region" description="Acidic residues" evidence="5">
    <location>
        <begin position="936"/>
        <end position="949"/>
    </location>
</feature>
<sequence>MHERQAKPNPQAPRAGRLQTPRGERSARERTANAQDPGGGRKRPASTGPSPPKPGLGRDQARPQQTGPGPSAGPGRRAARPLARSLSLAAIEPGRRLEGPETLATRACNEREADAFRYLGEGGHGRKDAGRMPNAADQDFAQALGPLMLPVRVAMAIVRAMASMAKLHAKTTLMLCGLSPADFMLPARNPGRHFALDLVWRILRFVLRMLRMAFYPEILFRNVAAAIAFQTFYQAGGYTYKRLRARILMFTERGRNMAHFRAKMDAAKSYPEYREAEKAYLNVLGSAEVPLDPSQRKIVAQLTGKVERYRAFIVNNDVRRLTFELRSDLLRKHFGHDQFHPLVRQAMQRYVSVVCCAFGLIATGQVPDELEELLCMDQEVLSAPTTKTDAHGGVDPVRTPEVDKATPGSELNPGADTPSKINGRGPMSIEEKLSKARLRLDFFAETRHSFGRSALLLSGGARMGLYHVGVVKTLLEHRLLPRVISGSSAGSIIAAVLACKNDEEIVAELFNPEKMNLRFFGRSDSIDTGLQAILQGTEPPEYIKKSLLAAFTGETNGGNSLLGTLLMLLPPPFPSYIMILRKLLPRWIDSKTLLDIDVLKTAIRNIVGDMTFQEAFDRTGRIVNITVTPHGGDREVPNLLNYLTAPYVTLWSASCASCCIPGVFAPVTLMVKTLEGTLEPYNPAGLTWIDGSLEADLPMERLSELFNMNHSICSQVNPHGAILAPHEHSDLEELSSLDRRFFAAIGRLTQFARDQGRSYLKHAASFGMKSTIFGPLKGLIPVLTQKYSGDVTIYPRVRASDFFTLLRNPSEAEYAACIQEGERITWPKLQSIRRRCMVEFMLDDCVHAMQSQIARLERRLQQRRCGGRANGRSGGFQRSLALDAPGPHGTAQDVDMEQLTTDVGSARGGPSIHDAAGIPMSRVASYSVFRARSMDDDSTEGELDDDDLDSGSPKSPMFGSFPAASHADPYERRDRVTSDEEDEDSWQAQQSGRMPRSDTSHRLESKLLGRISSVHQFNTFANRYGVDLEDEDNEEEEEHFGAAGDLGFNHGGDVAESGGAKGAPDSTLFGDVSGNIEEGDEGEEEDEEDDDQA</sequence>
<name>A0A2R5GBT6_9STRA</name>
<feature type="compositionally biased region" description="Acidic residues" evidence="5">
    <location>
        <begin position="1027"/>
        <end position="1038"/>
    </location>
</feature>
<keyword evidence="8" id="KW-1185">Reference proteome</keyword>
<feature type="region of interest" description="Disordered" evidence="5">
    <location>
        <begin position="1"/>
        <end position="81"/>
    </location>
</feature>
<dbReference type="Gene3D" id="3.40.1090.10">
    <property type="entry name" value="Cytosolic phospholipase A2 catalytic domain"/>
    <property type="match status" value="2"/>
</dbReference>
<dbReference type="SUPFAM" id="SSF52151">
    <property type="entry name" value="FabD/lysophospholipase-like"/>
    <property type="match status" value="1"/>
</dbReference>
<feature type="compositionally biased region" description="Basic and acidic residues" evidence="5">
    <location>
        <begin position="388"/>
        <end position="404"/>
    </location>
</feature>
<feature type="compositionally biased region" description="Basic and acidic residues" evidence="5">
    <location>
        <begin position="968"/>
        <end position="978"/>
    </location>
</feature>
<reference evidence="7 8" key="1">
    <citation type="submission" date="2017-12" db="EMBL/GenBank/DDBJ databases">
        <title>Sequencing, de novo assembly and annotation of complete genome of a new Thraustochytrid species, strain FCC1311.</title>
        <authorList>
            <person name="Sedici K."/>
            <person name="Godart F."/>
            <person name="Aiese Cigliano R."/>
            <person name="Sanseverino W."/>
            <person name="Barakat M."/>
            <person name="Ortet P."/>
            <person name="Marechal E."/>
            <person name="Cagnac O."/>
            <person name="Amato A."/>
        </authorList>
    </citation>
    <scope>NUCLEOTIDE SEQUENCE [LARGE SCALE GENOMIC DNA]</scope>
</reference>
<dbReference type="PROSITE" id="PS51635">
    <property type="entry name" value="PNPLA"/>
    <property type="match status" value="1"/>
</dbReference>
<evidence type="ECO:0000256" key="2">
    <source>
        <dbReference type="ARBA" id="ARBA00022963"/>
    </source>
</evidence>
<dbReference type="GO" id="GO:0016298">
    <property type="term" value="F:lipase activity"/>
    <property type="evidence" value="ECO:0007669"/>
    <property type="project" value="UniProtKB-ARBA"/>
</dbReference>
<evidence type="ECO:0000256" key="4">
    <source>
        <dbReference type="PROSITE-ProRule" id="PRU01161"/>
    </source>
</evidence>
<feature type="domain" description="PNPLA" evidence="6">
    <location>
        <begin position="455"/>
        <end position="703"/>
    </location>
</feature>
<organism evidence="7 8">
    <name type="scientific">Hondaea fermentalgiana</name>
    <dbReference type="NCBI Taxonomy" id="2315210"/>
    <lineage>
        <taxon>Eukaryota</taxon>
        <taxon>Sar</taxon>
        <taxon>Stramenopiles</taxon>
        <taxon>Bigyra</taxon>
        <taxon>Labyrinthulomycetes</taxon>
        <taxon>Thraustochytrida</taxon>
        <taxon>Thraustochytriidae</taxon>
        <taxon>Hondaea</taxon>
    </lineage>
</organism>
<dbReference type="Proteomes" id="UP000241890">
    <property type="component" value="Unassembled WGS sequence"/>
</dbReference>
<feature type="compositionally biased region" description="Acidic residues" evidence="5">
    <location>
        <begin position="1077"/>
        <end position="1093"/>
    </location>
</feature>
<evidence type="ECO:0000259" key="6">
    <source>
        <dbReference type="PROSITE" id="PS51635"/>
    </source>
</evidence>
<keyword evidence="2 4" id="KW-0442">Lipid degradation</keyword>
<dbReference type="AlphaFoldDB" id="A0A2R5GBT6"/>
<feature type="active site" description="Nucleophile" evidence="4">
    <location>
        <position position="488"/>
    </location>
</feature>
<feature type="active site" description="Proton acceptor" evidence="4">
    <location>
        <position position="690"/>
    </location>
</feature>
<dbReference type="EMBL" id="BEYU01000013">
    <property type="protein sequence ID" value="GBG25581.1"/>
    <property type="molecule type" value="Genomic_DNA"/>
</dbReference>
<feature type="region of interest" description="Disordered" evidence="5">
    <location>
        <begin position="385"/>
        <end position="426"/>
    </location>
</feature>
<dbReference type="InterPro" id="IPR002641">
    <property type="entry name" value="PNPLA_dom"/>
</dbReference>
<comment type="caution">
    <text evidence="7">The sequence shown here is derived from an EMBL/GenBank/DDBJ whole genome shotgun (WGS) entry which is preliminary data.</text>
</comment>
<proteinExistence type="predicted"/>
<feature type="compositionally biased region" description="Basic and acidic residues" evidence="5">
    <location>
        <begin position="995"/>
        <end position="1004"/>
    </location>
</feature>
<dbReference type="PANTHER" id="PTHR14226:SF10">
    <property type="entry name" value="TRIACYLGLYCEROL LIPASE 4-RELATED"/>
    <property type="match status" value="1"/>
</dbReference>
<accession>A0A2R5GBT6</accession>
<comment type="caution">
    <text evidence="4">Lacks conserved residue(s) required for the propagation of feature annotation.</text>
</comment>
<keyword evidence="3 4" id="KW-0443">Lipid metabolism</keyword>
<feature type="region of interest" description="Disordered" evidence="5">
    <location>
        <begin position="1026"/>
        <end position="1093"/>
    </location>
</feature>
<dbReference type="InterPro" id="IPR050301">
    <property type="entry name" value="NTE"/>
</dbReference>
<dbReference type="InParanoid" id="A0A2R5GBT6"/>
<feature type="region of interest" description="Disordered" evidence="5">
    <location>
        <begin position="865"/>
        <end position="892"/>
    </location>
</feature>
<keyword evidence="1 4" id="KW-0378">Hydrolase</keyword>
<feature type="compositionally biased region" description="Low complexity" evidence="5">
    <location>
        <begin position="67"/>
        <end position="81"/>
    </location>
</feature>
<dbReference type="GO" id="GO:0052689">
    <property type="term" value="F:carboxylic ester hydrolase activity"/>
    <property type="evidence" value="ECO:0007669"/>
    <property type="project" value="UniProtKB-ARBA"/>
</dbReference>
<dbReference type="PANTHER" id="PTHR14226">
    <property type="entry name" value="NEUROPATHY TARGET ESTERASE/SWISS CHEESE D.MELANOGASTER"/>
    <property type="match status" value="1"/>
</dbReference>
<evidence type="ECO:0000313" key="8">
    <source>
        <dbReference type="Proteomes" id="UP000241890"/>
    </source>
</evidence>
<dbReference type="OrthoDB" id="10049244at2759"/>
<dbReference type="InterPro" id="IPR016035">
    <property type="entry name" value="Acyl_Trfase/lysoPLipase"/>
</dbReference>
<protein>
    <submittedName>
        <fullName evidence="7">Patatin-like phospholipase domain-containing protein AN0408</fullName>
    </submittedName>
</protein>
<feature type="region of interest" description="Disordered" evidence="5">
    <location>
        <begin position="933"/>
        <end position="1004"/>
    </location>
</feature>
<feature type="compositionally biased region" description="Basic and acidic residues" evidence="5">
    <location>
        <begin position="22"/>
        <end position="31"/>
    </location>
</feature>
<dbReference type="Pfam" id="PF01734">
    <property type="entry name" value="Patatin"/>
    <property type="match status" value="1"/>
</dbReference>